<accession>A0A918SLC3</accession>
<sequence>MTKVDHIRNKLISQILTIKNEEFLLALDTLISSSAEKSGPFELTKEQELMLAMSEEDIANGRTISQDDLKSKSLQWLESKKS</sequence>
<dbReference type="EMBL" id="BMXB01000020">
    <property type="protein sequence ID" value="GHA49075.1"/>
    <property type="molecule type" value="Genomic_DNA"/>
</dbReference>
<name>A0A918SLC3_9FLAO</name>
<evidence type="ECO:0000313" key="2">
    <source>
        <dbReference type="Proteomes" id="UP000610456"/>
    </source>
</evidence>
<evidence type="ECO:0008006" key="3">
    <source>
        <dbReference type="Google" id="ProtNLM"/>
    </source>
</evidence>
<protein>
    <recommendedName>
        <fullName evidence="3">Addiction module component</fullName>
    </recommendedName>
</protein>
<dbReference type="Proteomes" id="UP000610456">
    <property type="component" value="Unassembled WGS sequence"/>
</dbReference>
<reference evidence="1" key="2">
    <citation type="submission" date="2020-09" db="EMBL/GenBank/DDBJ databases">
        <authorList>
            <person name="Sun Q."/>
            <person name="Kim S."/>
        </authorList>
    </citation>
    <scope>NUCLEOTIDE SEQUENCE</scope>
    <source>
        <strain evidence="1">KCTC 12719</strain>
    </source>
</reference>
<gene>
    <name evidence="1" type="ORF">GCM10007103_32430</name>
</gene>
<comment type="caution">
    <text evidence="1">The sequence shown here is derived from an EMBL/GenBank/DDBJ whole genome shotgun (WGS) entry which is preliminary data.</text>
</comment>
<reference evidence="1" key="1">
    <citation type="journal article" date="2014" name="Int. J. Syst. Evol. Microbiol.">
        <title>Complete genome sequence of Corynebacterium casei LMG S-19264T (=DSM 44701T), isolated from a smear-ripened cheese.</title>
        <authorList>
            <consortium name="US DOE Joint Genome Institute (JGI-PGF)"/>
            <person name="Walter F."/>
            <person name="Albersmeier A."/>
            <person name="Kalinowski J."/>
            <person name="Ruckert C."/>
        </authorList>
    </citation>
    <scope>NUCLEOTIDE SEQUENCE</scope>
    <source>
        <strain evidence="1">KCTC 12719</strain>
    </source>
</reference>
<organism evidence="1 2">
    <name type="scientific">Salinimicrobium marinum</name>
    <dbReference type="NCBI Taxonomy" id="680283"/>
    <lineage>
        <taxon>Bacteria</taxon>
        <taxon>Pseudomonadati</taxon>
        <taxon>Bacteroidota</taxon>
        <taxon>Flavobacteriia</taxon>
        <taxon>Flavobacteriales</taxon>
        <taxon>Flavobacteriaceae</taxon>
        <taxon>Salinimicrobium</taxon>
    </lineage>
</organism>
<evidence type="ECO:0000313" key="1">
    <source>
        <dbReference type="EMBL" id="GHA49075.1"/>
    </source>
</evidence>
<proteinExistence type="predicted"/>
<keyword evidence="2" id="KW-1185">Reference proteome</keyword>
<dbReference type="AlphaFoldDB" id="A0A918SLC3"/>